<name>A0A9N9A2L5_9GLOM</name>
<evidence type="ECO:0000313" key="2">
    <source>
        <dbReference type="Proteomes" id="UP000789759"/>
    </source>
</evidence>
<evidence type="ECO:0000313" key="1">
    <source>
        <dbReference type="EMBL" id="CAG8515433.1"/>
    </source>
</evidence>
<organism evidence="1 2">
    <name type="scientific">Cetraspora pellucida</name>
    <dbReference type="NCBI Taxonomy" id="1433469"/>
    <lineage>
        <taxon>Eukaryota</taxon>
        <taxon>Fungi</taxon>
        <taxon>Fungi incertae sedis</taxon>
        <taxon>Mucoromycota</taxon>
        <taxon>Glomeromycotina</taxon>
        <taxon>Glomeromycetes</taxon>
        <taxon>Diversisporales</taxon>
        <taxon>Gigasporaceae</taxon>
        <taxon>Cetraspora</taxon>
    </lineage>
</organism>
<sequence length="278" mass="32108">MKEVIDKSELQNKPLIMMNTTIITGSLTAGISLDDPDFFTLDREWTLLNFLLYRQKCSDFCADKHEEHSRYTRSLAILLFGVLLAVDGSQRAIAFLDGVAICVQPPNILGCDRGWLVATRVKEKKSKSIDNFWKTATLAQEKKVANEIERSVLLDELATSAVHSTLQRDRQESLVREKVTRRLESIDDDRTYKCHRSQSPNIEVVEWPAFNMKFTSYLSHLRRVYQNNQKENSTETINNEQNLGEKRVGEELVKQYDLRERQEINYAEISSSDIDPHH</sequence>
<keyword evidence="2" id="KW-1185">Reference proteome</keyword>
<dbReference type="AlphaFoldDB" id="A0A9N9A2L5"/>
<gene>
    <name evidence="1" type="ORF">CPELLU_LOCUS3124</name>
</gene>
<dbReference type="EMBL" id="CAJVQA010001466">
    <property type="protein sequence ID" value="CAG8515433.1"/>
    <property type="molecule type" value="Genomic_DNA"/>
</dbReference>
<dbReference type="Proteomes" id="UP000789759">
    <property type="component" value="Unassembled WGS sequence"/>
</dbReference>
<dbReference type="OrthoDB" id="2439894at2759"/>
<protein>
    <submittedName>
        <fullName evidence="1">7650_t:CDS:1</fullName>
    </submittedName>
</protein>
<comment type="caution">
    <text evidence="1">The sequence shown here is derived from an EMBL/GenBank/DDBJ whole genome shotgun (WGS) entry which is preliminary data.</text>
</comment>
<reference evidence="1" key="1">
    <citation type="submission" date="2021-06" db="EMBL/GenBank/DDBJ databases">
        <authorList>
            <person name="Kallberg Y."/>
            <person name="Tangrot J."/>
            <person name="Rosling A."/>
        </authorList>
    </citation>
    <scope>NUCLEOTIDE SEQUENCE</scope>
    <source>
        <strain evidence="1">FL966</strain>
    </source>
</reference>
<proteinExistence type="predicted"/>
<accession>A0A9N9A2L5</accession>
<feature type="non-terminal residue" evidence="1">
    <location>
        <position position="278"/>
    </location>
</feature>